<dbReference type="AlphaFoldDB" id="G5GFF7"/>
<accession>G5GFF7</accession>
<evidence type="ECO:0000313" key="11">
    <source>
        <dbReference type="Proteomes" id="UP000003011"/>
    </source>
</evidence>
<dbReference type="NCBIfam" id="TIGR01887">
    <property type="entry name" value="dipeptidaselike"/>
    <property type="match status" value="1"/>
</dbReference>
<dbReference type="EMBL" id="ACZL01000007">
    <property type="protein sequence ID" value="EHI56434.1"/>
    <property type="molecule type" value="Genomic_DNA"/>
</dbReference>
<dbReference type="InterPro" id="IPR010964">
    <property type="entry name" value="M20A_pepV-rel"/>
</dbReference>
<evidence type="ECO:0000256" key="1">
    <source>
        <dbReference type="ARBA" id="ARBA00001947"/>
    </source>
</evidence>
<dbReference type="HOGENOM" id="CLU_031786_2_0_9"/>
<dbReference type="GO" id="GO:0016805">
    <property type="term" value="F:dipeptidase activity"/>
    <property type="evidence" value="ECO:0007669"/>
    <property type="project" value="UniProtKB-KW"/>
</dbReference>
<dbReference type="STRING" id="679200.HMPREF9333_00296"/>
<name>G5GFF7_9FIRM</name>
<dbReference type="GO" id="GO:0008270">
    <property type="term" value="F:zinc ion binding"/>
    <property type="evidence" value="ECO:0007669"/>
    <property type="project" value="InterPro"/>
</dbReference>
<evidence type="ECO:0000256" key="6">
    <source>
        <dbReference type="ARBA" id="ARBA00022833"/>
    </source>
</evidence>
<evidence type="ECO:0000256" key="4">
    <source>
        <dbReference type="ARBA" id="ARBA00022723"/>
    </source>
</evidence>
<dbReference type="InterPro" id="IPR001261">
    <property type="entry name" value="ArgE/DapE_CS"/>
</dbReference>
<evidence type="ECO:0000313" key="10">
    <source>
        <dbReference type="EMBL" id="EHI56434.1"/>
    </source>
</evidence>
<gene>
    <name evidence="10" type="ORF">HMPREF9333_00296</name>
</gene>
<dbReference type="SUPFAM" id="SSF53187">
    <property type="entry name" value="Zn-dependent exopeptidases"/>
    <property type="match status" value="1"/>
</dbReference>
<dbReference type="InterPro" id="IPR002933">
    <property type="entry name" value="Peptidase_M20"/>
</dbReference>
<feature type="domain" description="Peptidase M20 dimerisation" evidence="9">
    <location>
        <begin position="258"/>
        <end position="345"/>
    </location>
</feature>
<keyword evidence="6" id="KW-0862">Zinc</keyword>
<dbReference type="Gene3D" id="3.30.70.360">
    <property type="match status" value="2"/>
</dbReference>
<dbReference type="OrthoDB" id="9761532at2"/>
<dbReference type="NCBIfam" id="NF005591">
    <property type="entry name" value="PRK07318.1"/>
    <property type="match status" value="1"/>
</dbReference>
<keyword evidence="8" id="KW-0482">Metalloprotease</keyword>
<dbReference type="SUPFAM" id="SSF55031">
    <property type="entry name" value="Bacterial exopeptidase dimerisation domain"/>
    <property type="match status" value="1"/>
</dbReference>
<comment type="cofactor">
    <cofactor evidence="1">
        <name>Zn(2+)</name>
        <dbReference type="ChEBI" id="CHEBI:29105"/>
    </cofactor>
</comment>
<dbReference type="InterPro" id="IPR036264">
    <property type="entry name" value="Bact_exopeptidase_dim_dom"/>
</dbReference>
<evidence type="ECO:0000256" key="5">
    <source>
        <dbReference type="ARBA" id="ARBA00022801"/>
    </source>
</evidence>
<dbReference type="PANTHER" id="PTHR43808:SF31">
    <property type="entry name" value="N-ACETYL-L-CITRULLINE DEACETYLASE"/>
    <property type="match status" value="1"/>
</dbReference>
<evidence type="ECO:0000256" key="7">
    <source>
        <dbReference type="ARBA" id="ARBA00022997"/>
    </source>
</evidence>
<keyword evidence="11" id="KW-1185">Reference proteome</keyword>
<dbReference type="PROSITE" id="PS00759">
    <property type="entry name" value="ARGE_DAPE_CPG2_2"/>
    <property type="match status" value="1"/>
</dbReference>
<dbReference type="Pfam" id="PF01546">
    <property type="entry name" value="Peptidase_M20"/>
    <property type="match status" value="1"/>
</dbReference>
<evidence type="ECO:0000256" key="3">
    <source>
        <dbReference type="ARBA" id="ARBA00022670"/>
    </source>
</evidence>
<dbReference type="eggNOG" id="COG0624">
    <property type="taxonomic scope" value="Bacteria"/>
</dbReference>
<dbReference type="GO" id="GO:0006508">
    <property type="term" value="P:proteolysis"/>
    <property type="evidence" value="ECO:0007669"/>
    <property type="project" value="UniProtKB-KW"/>
</dbReference>
<sequence length="467" mass="51166">MKYKNEIEKYIEDHKQEMIDDIIKLCEINSQKMPYKEGMPFGEGPYKALMAAISMGEGYGFSVKNYDNYVAAIDLNDKEKGLDILAHLDVVPEGEGWTKTEPFKPHIEDGKIYGRGTSDDKGPAVAALYALRALKELNIPLSKNVRLILGTDEECGSECIKHYYKFEKEAPLSFSPDAEYPVVNIEKGKLHGNFVANFEKSTELPRIVSIEAGTKVNVVPPKAKMVIEGLKIDDVKAEADKVSAETGIKFLFDLEPVFEITAMGKNAHGSTPQNGNNAITALLLLISRLKFAKSKQIEILNNLYKLMPHGETDGKSLGIKCSDEKSGELTLAFSLLKVTQDNIDGGFDLRCPICASTKDIMSTLRVKLSAAGVELTNQTMTEPHEVPGDGHFVQTLNKCYEEYTGLKGGAIAIGGLTYVHDIKNGVAFGAIFPGTDTHMHGADEFMVISELVASAKIFAQVIVELCS</sequence>
<dbReference type="Pfam" id="PF07687">
    <property type="entry name" value="M20_dimer"/>
    <property type="match status" value="1"/>
</dbReference>
<reference evidence="10 11" key="1">
    <citation type="submission" date="2011-08" db="EMBL/GenBank/DDBJ databases">
        <title>The Genome Sequence of Johnsonella ignava ATCC 51276.</title>
        <authorList>
            <consortium name="The Broad Institute Genome Sequencing Platform"/>
            <person name="Earl A."/>
            <person name="Ward D."/>
            <person name="Feldgarden M."/>
            <person name="Gevers D."/>
            <person name="Izard J."/>
            <person name="Blanton J.M."/>
            <person name="Baranova O.V."/>
            <person name="Dewhirst F.E."/>
            <person name="Young S.K."/>
            <person name="Zeng Q."/>
            <person name="Gargeya S."/>
            <person name="Fitzgerald M."/>
            <person name="Haas B."/>
            <person name="Abouelleil A."/>
            <person name="Alvarado L."/>
            <person name="Arachchi H.M."/>
            <person name="Berlin A."/>
            <person name="Brown A."/>
            <person name="Chapman S.B."/>
            <person name="Chen Z."/>
            <person name="Dunbar C."/>
            <person name="Freedman E."/>
            <person name="Gearin G."/>
            <person name="Gellesch M."/>
            <person name="Goldberg J."/>
            <person name="Griggs A."/>
            <person name="Gujja S."/>
            <person name="Heiman D."/>
            <person name="Howarth C."/>
            <person name="Larson L."/>
            <person name="Lui A."/>
            <person name="MacDonald P.J.P."/>
            <person name="Montmayeur A."/>
            <person name="Murphy C."/>
            <person name="Neiman D."/>
            <person name="Pearson M."/>
            <person name="Priest M."/>
            <person name="Roberts A."/>
            <person name="Saif S."/>
            <person name="Shea T."/>
            <person name="Shenoy N."/>
            <person name="Sisk P."/>
            <person name="Stolte C."/>
            <person name="Sykes S."/>
            <person name="Wortman J."/>
            <person name="Nusbaum C."/>
            <person name="Birren B."/>
        </authorList>
    </citation>
    <scope>NUCLEOTIDE SEQUENCE [LARGE SCALE GENOMIC DNA]</scope>
    <source>
        <strain evidence="10 11">ATCC 51276</strain>
    </source>
</reference>
<dbReference type="InterPro" id="IPR011650">
    <property type="entry name" value="Peptidase_M20_dimer"/>
</dbReference>
<evidence type="ECO:0000259" key="9">
    <source>
        <dbReference type="Pfam" id="PF07687"/>
    </source>
</evidence>
<dbReference type="RefSeq" id="WP_005539308.1">
    <property type="nucleotide sequence ID" value="NZ_JH378829.1"/>
</dbReference>
<dbReference type="GO" id="GO:0008237">
    <property type="term" value="F:metallopeptidase activity"/>
    <property type="evidence" value="ECO:0007669"/>
    <property type="project" value="UniProtKB-KW"/>
</dbReference>
<keyword evidence="7" id="KW-0224">Dipeptidase</keyword>
<dbReference type="InterPro" id="IPR050072">
    <property type="entry name" value="Peptidase_M20A"/>
</dbReference>
<dbReference type="PANTHER" id="PTHR43808">
    <property type="entry name" value="ACETYLORNITHINE DEACETYLASE"/>
    <property type="match status" value="1"/>
</dbReference>
<evidence type="ECO:0000256" key="8">
    <source>
        <dbReference type="ARBA" id="ARBA00023049"/>
    </source>
</evidence>
<dbReference type="PATRIC" id="fig|679200.3.peg.318"/>
<dbReference type="Proteomes" id="UP000003011">
    <property type="component" value="Unassembled WGS sequence"/>
</dbReference>
<comment type="similarity">
    <text evidence="2">Belongs to the peptidase M20A family.</text>
</comment>
<dbReference type="Gene3D" id="3.40.630.10">
    <property type="entry name" value="Zn peptidases"/>
    <property type="match status" value="1"/>
</dbReference>
<dbReference type="GO" id="GO:0008777">
    <property type="term" value="F:acetylornithine deacetylase activity"/>
    <property type="evidence" value="ECO:0007669"/>
    <property type="project" value="TreeGrafter"/>
</dbReference>
<protein>
    <recommendedName>
        <fullName evidence="9">Peptidase M20 dimerisation domain-containing protein</fullName>
    </recommendedName>
</protein>
<organism evidence="10 11">
    <name type="scientific">Johnsonella ignava ATCC 51276</name>
    <dbReference type="NCBI Taxonomy" id="679200"/>
    <lineage>
        <taxon>Bacteria</taxon>
        <taxon>Bacillati</taxon>
        <taxon>Bacillota</taxon>
        <taxon>Clostridia</taxon>
        <taxon>Lachnospirales</taxon>
        <taxon>Lachnospiraceae</taxon>
        <taxon>Johnsonella</taxon>
    </lineage>
</organism>
<comment type="caution">
    <text evidence="10">The sequence shown here is derived from an EMBL/GenBank/DDBJ whole genome shotgun (WGS) entry which is preliminary data.</text>
</comment>
<dbReference type="GO" id="GO:0006526">
    <property type="term" value="P:L-arginine biosynthetic process"/>
    <property type="evidence" value="ECO:0007669"/>
    <property type="project" value="TreeGrafter"/>
</dbReference>
<keyword evidence="4" id="KW-0479">Metal-binding</keyword>
<keyword evidence="5" id="KW-0378">Hydrolase</keyword>
<evidence type="ECO:0000256" key="2">
    <source>
        <dbReference type="ARBA" id="ARBA00006247"/>
    </source>
</evidence>
<keyword evidence="3" id="KW-0645">Protease</keyword>
<proteinExistence type="inferred from homology"/>